<proteinExistence type="predicted"/>
<gene>
    <name evidence="2" type="ORF">NPIL_74411</name>
</gene>
<feature type="compositionally biased region" description="Basic and acidic residues" evidence="1">
    <location>
        <begin position="15"/>
        <end position="25"/>
    </location>
</feature>
<protein>
    <submittedName>
        <fullName evidence="2">Uncharacterized protein</fullName>
    </submittedName>
</protein>
<dbReference type="Proteomes" id="UP000887013">
    <property type="component" value="Unassembled WGS sequence"/>
</dbReference>
<dbReference type="EMBL" id="BMAW01023678">
    <property type="protein sequence ID" value="GFT83911.1"/>
    <property type="molecule type" value="Genomic_DNA"/>
</dbReference>
<name>A0A8X6PQN5_NEPPI</name>
<organism evidence="2 3">
    <name type="scientific">Nephila pilipes</name>
    <name type="common">Giant wood spider</name>
    <name type="synonym">Nephila maculata</name>
    <dbReference type="NCBI Taxonomy" id="299642"/>
    <lineage>
        <taxon>Eukaryota</taxon>
        <taxon>Metazoa</taxon>
        <taxon>Ecdysozoa</taxon>
        <taxon>Arthropoda</taxon>
        <taxon>Chelicerata</taxon>
        <taxon>Arachnida</taxon>
        <taxon>Araneae</taxon>
        <taxon>Araneomorphae</taxon>
        <taxon>Entelegynae</taxon>
        <taxon>Araneoidea</taxon>
        <taxon>Nephilidae</taxon>
        <taxon>Nephila</taxon>
    </lineage>
</organism>
<evidence type="ECO:0000313" key="3">
    <source>
        <dbReference type="Proteomes" id="UP000887013"/>
    </source>
</evidence>
<evidence type="ECO:0000256" key="1">
    <source>
        <dbReference type="SAM" id="MobiDB-lite"/>
    </source>
</evidence>
<accession>A0A8X6PQN5</accession>
<feature type="region of interest" description="Disordered" evidence="1">
    <location>
        <begin position="1"/>
        <end position="31"/>
    </location>
</feature>
<dbReference type="AlphaFoldDB" id="A0A8X6PQN5"/>
<sequence>MKLKEVQPVLYPDLHSSKSDDRFQEHSPSPLTRRSFGEMFMQIESLISDKIVLHEFILSINMMKPELGALVYSSSSLLSKAENGSIAVRSDVTMRARRRRLRRLRIPRALE</sequence>
<reference evidence="2" key="1">
    <citation type="submission" date="2020-08" db="EMBL/GenBank/DDBJ databases">
        <title>Multicomponent nature underlies the extraordinary mechanical properties of spider dragline silk.</title>
        <authorList>
            <person name="Kono N."/>
            <person name="Nakamura H."/>
            <person name="Mori M."/>
            <person name="Yoshida Y."/>
            <person name="Ohtoshi R."/>
            <person name="Malay A.D."/>
            <person name="Moran D.A.P."/>
            <person name="Tomita M."/>
            <person name="Numata K."/>
            <person name="Arakawa K."/>
        </authorList>
    </citation>
    <scope>NUCLEOTIDE SEQUENCE</scope>
</reference>
<comment type="caution">
    <text evidence="2">The sequence shown here is derived from an EMBL/GenBank/DDBJ whole genome shotgun (WGS) entry which is preliminary data.</text>
</comment>
<keyword evidence="3" id="KW-1185">Reference proteome</keyword>
<evidence type="ECO:0000313" key="2">
    <source>
        <dbReference type="EMBL" id="GFT83911.1"/>
    </source>
</evidence>